<gene>
    <name evidence="1" type="ORF">S01H1_71097</name>
</gene>
<reference evidence="1" key="1">
    <citation type="journal article" date="2014" name="Front. Microbiol.">
        <title>High frequency of phylogenetically diverse reductive dehalogenase-homologous genes in deep subseafloor sedimentary metagenomes.</title>
        <authorList>
            <person name="Kawai M."/>
            <person name="Futagami T."/>
            <person name="Toyoda A."/>
            <person name="Takaki Y."/>
            <person name="Nishi S."/>
            <person name="Hori S."/>
            <person name="Arai W."/>
            <person name="Tsubouchi T."/>
            <person name="Morono Y."/>
            <person name="Uchiyama I."/>
            <person name="Ito T."/>
            <person name="Fujiyama A."/>
            <person name="Inagaki F."/>
            <person name="Takami H."/>
        </authorList>
    </citation>
    <scope>NUCLEOTIDE SEQUENCE</scope>
    <source>
        <strain evidence="1">Expedition CK06-06</strain>
    </source>
</reference>
<dbReference type="Gene3D" id="3.40.50.2000">
    <property type="entry name" value="Glycogen Phosphorylase B"/>
    <property type="match status" value="2"/>
</dbReference>
<evidence type="ECO:0008006" key="2">
    <source>
        <dbReference type="Google" id="ProtNLM"/>
    </source>
</evidence>
<dbReference type="SUPFAM" id="SSF53756">
    <property type="entry name" value="UDP-Glycosyltransferase/glycogen phosphorylase"/>
    <property type="match status" value="1"/>
</dbReference>
<comment type="caution">
    <text evidence="1">The sequence shown here is derived from an EMBL/GenBank/DDBJ whole genome shotgun (WGS) entry which is preliminary data.</text>
</comment>
<dbReference type="AlphaFoldDB" id="X0XQ43"/>
<feature type="non-terminal residue" evidence="1">
    <location>
        <position position="245"/>
    </location>
</feature>
<organism evidence="1">
    <name type="scientific">marine sediment metagenome</name>
    <dbReference type="NCBI Taxonomy" id="412755"/>
    <lineage>
        <taxon>unclassified sequences</taxon>
        <taxon>metagenomes</taxon>
        <taxon>ecological metagenomes</taxon>
    </lineage>
</organism>
<accession>X0XQ43</accession>
<sequence length="245" mass="28233">FDEGVKLVAYHLYQHLSRLTEVVLATTAEGAPEEANVVPHNPLGFARHVRRLCKAHRPETVLYVPDAYLDRYTLARCGLLRWAAGGVPTGMVTLMPATVDLWVRVMTRFLRPDVVFPVTDSELDFYRRRGIRYRMFPPAIDVERFRPARDEAEKRDLRRKYGLPEEGKICLHVGHFRKSRNIERLARLQMPDGVRLVVVGRRSRPGEDDTTQILRDHGAIILDSFLPDVQEVYQAADLYLFPVEE</sequence>
<feature type="non-terminal residue" evidence="1">
    <location>
        <position position="1"/>
    </location>
</feature>
<evidence type="ECO:0000313" key="1">
    <source>
        <dbReference type="EMBL" id="GAG38788.1"/>
    </source>
</evidence>
<dbReference type="EMBL" id="BARS01047322">
    <property type="protein sequence ID" value="GAG38788.1"/>
    <property type="molecule type" value="Genomic_DNA"/>
</dbReference>
<proteinExistence type="predicted"/>
<protein>
    <recommendedName>
        <fullName evidence="2">Glycosyl transferase family 1 domain-containing protein</fullName>
    </recommendedName>
</protein>
<name>X0XQ43_9ZZZZ</name>